<name>A0A238D971_THIDL</name>
<evidence type="ECO:0000313" key="1">
    <source>
        <dbReference type="EMBL" id="SBP89684.1"/>
    </source>
</evidence>
<proteinExistence type="predicted"/>
<sequence>MMGKKSNRSFMPALSLFALRGSMPDRREIERCGVDAVAQACRARAIGEDMAEMGMALGATHLRAQHAVTVVFHGLDGLLPHRLREAGPAAAGIELGGGVEQHRAAAHAAVAAVGVVVPVLAAERGFGGAAARHTVLLGGELGAPLGVVGRGLRHGVVSFPSEAW</sequence>
<gene>
    <name evidence="1" type="ORF">THIARS_80208</name>
</gene>
<organism evidence="1 2">
    <name type="scientific">Thiomonas delicata</name>
    <name type="common">Thiomonas cuprina</name>
    <dbReference type="NCBI Taxonomy" id="364030"/>
    <lineage>
        <taxon>Bacteria</taxon>
        <taxon>Pseudomonadati</taxon>
        <taxon>Pseudomonadota</taxon>
        <taxon>Betaproteobacteria</taxon>
        <taxon>Burkholderiales</taxon>
        <taxon>Thiomonas</taxon>
    </lineage>
</organism>
<reference evidence="1 2" key="1">
    <citation type="submission" date="2016-06" db="EMBL/GenBank/DDBJ databases">
        <authorList>
            <person name="Kjaerup R.B."/>
            <person name="Dalgaard T.S."/>
            <person name="Juul-Madsen H.R."/>
        </authorList>
    </citation>
    <scope>NUCLEOTIDE SEQUENCE [LARGE SCALE GENOMIC DNA]</scope>
    <source>
        <strain evidence="1 2">DSM 16361</strain>
    </source>
</reference>
<dbReference type="AlphaFoldDB" id="A0A238D971"/>
<protein>
    <submittedName>
        <fullName evidence="1">Uncharacterized protein</fullName>
    </submittedName>
</protein>
<keyword evidence="2" id="KW-1185">Reference proteome</keyword>
<evidence type="ECO:0000313" key="2">
    <source>
        <dbReference type="Proteomes" id="UP000214566"/>
    </source>
</evidence>
<dbReference type="EMBL" id="FLMQ01000057">
    <property type="protein sequence ID" value="SBP89684.1"/>
    <property type="molecule type" value="Genomic_DNA"/>
</dbReference>
<dbReference type="Proteomes" id="UP000214566">
    <property type="component" value="Unassembled WGS sequence"/>
</dbReference>
<accession>A0A238D971</accession>